<gene>
    <name evidence="2" type="ORF">B0T25DRAFT_563082</name>
</gene>
<evidence type="ECO:0000256" key="1">
    <source>
        <dbReference type="SAM" id="Phobius"/>
    </source>
</evidence>
<reference evidence="2" key="2">
    <citation type="submission" date="2023-06" db="EMBL/GenBank/DDBJ databases">
        <authorList>
            <consortium name="Lawrence Berkeley National Laboratory"/>
            <person name="Haridas S."/>
            <person name="Hensen N."/>
            <person name="Bonometti L."/>
            <person name="Westerberg I."/>
            <person name="Brannstrom I.O."/>
            <person name="Guillou S."/>
            <person name="Cros-Aarteil S."/>
            <person name="Calhoun S."/>
            <person name="Kuo A."/>
            <person name="Mondo S."/>
            <person name="Pangilinan J."/>
            <person name="Riley R."/>
            <person name="Labutti K."/>
            <person name="Andreopoulos B."/>
            <person name="Lipzen A."/>
            <person name="Chen C."/>
            <person name="Yanf M."/>
            <person name="Daum C."/>
            <person name="Ng V."/>
            <person name="Clum A."/>
            <person name="Steindorff A."/>
            <person name="Ohm R."/>
            <person name="Martin F."/>
            <person name="Silar P."/>
            <person name="Natvig D."/>
            <person name="Lalanne C."/>
            <person name="Gautier V."/>
            <person name="Ament-Velasquez S.L."/>
            <person name="Kruys A."/>
            <person name="Hutchinson M.I."/>
            <person name="Powell A.J."/>
            <person name="Barry K."/>
            <person name="Miller A.N."/>
            <person name="Grigoriev I.V."/>
            <person name="Debuchy R."/>
            <person name="Gladieux P."/>
            <person name="Thoren M.H."/>
            <person name="Johannesson H."/>
        </authorList>
    </citation>
    <scope>NUCLEOTIDE SEQUENCE</scope>
    <source>
        <strain evidence="2">CBS 955.72</strain>
    </source>
</reference>
<keyword evidence="1" id="KW-0812">Transmembrane</keyword>
<protein>
    <submittedName>
        <fullName evidence="2">Uncharacterized protein</fullName>
    </submittedName>
</protein>
<keyword evidence="1" id="KW-1133">Transmembrane helix</keyword>
<name>A0AAJ0HWQ1_9PEZI</name>
<feature type="transmembrane region" description="Helical" evidence="1">
    <location>
        <begin position="59"/>
        <end position="80"/>
    </location>
</feature>
<dbReference type="EMBL" id="JAUIQD010000001">
    <property type="protein sequence ID" value="KAK3364086.1"/>
    <property type="molecule type" value="Genomic_DNA"/>
</dbReference>
<evidence type="ECO:0000313" key="2">
    <source>
        <dbReference type="EMBL" id="KAK3364086.1"/>
    </source>
</evidence>
<evidence type="ECO:0000313" key="3">
    <source>
        <dbReference type="Proteomes" id="UP001275084"/>
    </source>
</evidence>
<accession>A0AAJ0HWQ1</accession>
<proteinExistence type="predicted"/>
<dbReference type="Proteomes" id="UP001275084">
    <property type="component" value="Unassembled WGS sequence"/>
</dbReference>
<keyword evidence="1" id="KW-0472">Membrane</keyword>
<organism evidence="2 3">
    <name type="scientific">Lasiosphaeria hispida</name>
    <dbReference type="NCBI Taxonomy" id="260671"/>
    <lineage>
        <taxon>Eukaryota</taxon>
        <taxon>Fungi</taxon>
        <taxon>Dikarya</taxon>
        <taxon>Ascomycota</taxon>
        <taxon>Pezizomycotina</taxon>
        <taxon>Sordariomycetes</taxon>
        <taxon>Sordariomycetidae</taxon>
        <taxon>Sordariales</taxon>
        <taxon>Lasiosphaeriaceae</taxon>
        <taxon>Lasiosphaeria</taxon>
    </lineage>
</organism>
<dbReference type="AlphaFoldDB" id="A0AAJ0HWQ1"/>
<reference evidence="2" key="1">
    <citation type="journal article" date="2023" name="Mol. Phylogenet. Evol.">
        <title>Genome-scale phylogeny and comparative genomics of the fungal order Sordariales.</title>
        <authorList>
            <person name="Hensen N."/>
            <person name="Bonometti L."/>
            <person name="Westerberg I."/>
            <person name="Brannstrom I.O."/>
            <person name="Guillou S."/>
            <person name="Cros-Aarteil S."/>
            <person name="Calhoun S."/>
            <person name="Haridas S."/>
            <person name="Kuo A."/>
            <person name="Mondo S."/>
            <person name="Pangilinan J."/>
            <person name="Riley R."/>
            <person name="LaButti K."/>
            <person name="Andreopoulos B."/>
            <person name="Lipzen A."/>
            <person name="Chen C."/>
            <person name="Yan M."/>
            <person name="Daum C."/>
            <person name="Ng V."/>
            <person name="Clum A."/>
            <person name="Steindorff A."/>
            <person name="Ohm R.A."/>
            <person name="Martin F."/>
            <person name="Silar P."/>
            <person name="Natvig D.O."/>
            <person name="Lalanne C."/>
            <person name="Gautier V."/>
            <person name="Ament-Velasquez S.L."/>
            <person name="Kruys A."/>
            <person name="Hutchinson M.I."/>
            <person name="Powell A.J."/>
            <person name="Barry K."/>
            <person name="Miller A.N."/>
            <person name="Grigoriev I.V."/>
            <person name="Debuchy R."/>
            <person name="Gladieux P."/>
            <person name="Hiltunen Thoren M."/>
            <person name="Johannesson H."/>
        </authorList>
    </citation>
    <scope>NUCLEOTIDE SEQUENCE</scope>
    <source>
        <strain evidence="2">CBS 955.72</strain>
    </source>
</reference>
<sequence length="92" mass="10228">MAPLEIPLEDLEAGHQSANTQAIQFQYNQNSRRVAECNGCSGCCTGTVFIPNLWDGCSISWRGTAILFAMMVFITLIFWFSKKAYISIEIGT</sequence>
<comment type="caution">
    <text evidence="2">The sequence shown here is derived from an EMBL/GenBank/DDBJ whole genome shotgun (WGS) entry which is preliminary data.</text>
</comment>
<keyword evidence="3" id="KW-1185">Reference proteome</keyword>